<reference evidence="2 3" key="1">
    <citation type="submission" date="2019-09" db="EMBL/GenBank/DDBJ databases">
        <authorList>
            <person name="Depoorter E."/>
        </authorList>
    </citation>
    <scope>NUCLEOTIDE SEQUENCE [LARGE SCALE GENOMIC DNA]</scope>
    <source>
        <strain evidence="2">LMG 30113</strain>
    </source>
</reference>
<dbReference type="Pfam" id="PF01926">
    <property type="entry name" value="MMR_HSR1"/>
    <property type="match status" value="1"/>
</dbReference>
<name>A0A6J5F4B8_9BURK</name>
<sequence>MNHSSEHALLARLKALVFADRDAADILHALEHWLAGYIAELRAQRFARDGLAAGSALARRIDAIDGALSRIATALSGEQADMKAAESLADLFRDRVLLLVFGKFNAGKSAFCNVLADRFRAAGETTRYFRIENGVAVESDIPFVEGATESTARLQGVRLGEKLVVLDTPGLHSMTGENASLTRRFIESADGLLWLTNSTSPGQVQELDELNRELRRRKPLLPVVTRSDFFDEDEVDGKILKVLRNKSAENRALQEADVEVRAREKLVAMGVDAGLLEPPVSISAYLARHDGGTPGAMIAAGMERLFGALLGIVDATVSYKDRKRAEILLHHLQENAADAARRDVYPLLDEAETVAQAALDDFEPLQSRLANAVWRSVVPTLPGLLDAYAETRDSGALYGSLSRSIDAAFLKEASVRLVDYALPEAWISELGASPVDGEGWHVAKKPEADLAGASGDDVDVRQLYDSLDLLVRNRASHLAKAAVARCGVSVEHLSADIAATRNRLDAREQELNGFARRVRHELA</sequence>
<gene>
    <name evidence="2" type="ORF">BPA30113_05571</name>
</gene>
<dbReference type="InterPro" id="IPR027417">
    <property type="entry name" value="P-loop_NTPase"/>
</dbReference>
<dbReference type="InterPro" id="IPR006073">
    <property type="entry name" value="GTP-bd"/>
</dbReference>
<evidence type="ECO:0000313" key="2">
    <source>
        <dbReference type="EMBL" id="VWC17918.1"/>
    </source>
</evidence>
<dbReference type="Proteomes" id="UP000494330">
    <property type="component" value="Unassembled WGS sequence"/>
</dbReference>
<accession>A0A6J5F4B8</accession>
<evidence type="ECO:0000259" key="1">
    <source>
        <dbReference type="Pfam" id="PF01926"/>
    </source>
</evidence>
<dbReference type="SUPFAM" id="SSF52540">
    <property type="entry name" value="P-loop containing nucleoside triphosphate hydrolases"/>
    <property type="match status" value="1"/>
</dbReference>
<dbReference type="EMBL" id="CABVQD010000025">
    <property type="protein sequence ID" value="VWC17918.1"/>
    <property type="molecule type" value="Genomic_DNA"/>
</dbReference>
<organism evidence="2 3">
    <name type="scientific">Burkholderia paludis</name>
    <dbReference type="NCBI Taxonomy" id="1506587"/>
    <lineage>
        <taxon>Bacteria</taxon>
        <taxon>Pseudomonadati</taxon>
        <taxon>Pseudomonadota</taxon>
        <taxon>Betaproteobacteria</taxon>
        <taxon>Burkholderiales</taxon>
        <taxon>Burkholderiaceae</taxon>
        <taxon>Burkholderia</taxon>
        <taxon>Burkholderia cepacia complex</taxon>
    </lineage>
</organism>
<keyword evidence="3" id="KW-1185">Reference proteome</keyword>
<dbReference type="Gene3D" id="3.40.50.300">
    <property type="entry name" value="P-loop containing nucleotide triphosphate hydrolases"/>
    <property type="match status" value="1"/>
</dbReference>
<dbReference type="RefSeq" id="WP_052001583.1">
    <property type="nucleotide sequence ID" value="NZ_CABVQD010000025.1"/>
</dbReference>
<evidence type="ECO:0000313" key="3">
    <source>
        <dbReference type="Proteomes" id="UP000494330"/>
    </source>
</evidence>
<feature type="domain" description="G" evidence="1">
    <location>
        <begin position="99"/>
        <end position="225"/>
    </location>
</feature>
<proteinExistence type="predicted"/>
<dbReference type="GO" id="GO:0005525">
    <property type="term" value="F:GTP binding"/>
    <property type="evidence" value="ECO:0007669"/>
    <property type="project" value="InterPro"/>
</dbReference>
<protein>
    <submittedName>
        <fullName evidence="2">Small GTP-binding protein</fullName>
    </submittedName>
</protein>
<dbReference type="AlphaFoldDB" id="A0A6J5F4B8"/>